<keyword evidence="1" id="KW-0813">Transport</keyword>
<comment type="subunit">
    <text evidence="1">Component of the TIM23 complex.</text>
</comment>
<dbReference type="GO" id="GO:0005744">
    <property type="term" value="C:TIM23 mitochondrial import inner membrane translocase complex"/>
    <property type="evidence" value="ECO:0007669"/>
    <property type="project" value="UniProtKB-UniRule"/>
</dbReference>
<dbReference type="Pfam" id="PF03031">
    <property type="entry name" value="NIF"/>
    <property type="match status" value="1"/>
</dbReference>
<dbReference type="OMA" id="TITRVWN"/>
<feature type="domain" description="FCP1 homology" evidence="2">
    <location>
        <begin position="180"/>
        <end position="326"/>
    </location>
</feature>
<dbReference type="InterPro" id="IPR050365">
    <property type="entry name" value="TIM50"/>
</dbReference>
<dbReference type="OrthoDB" id="277011at2759"/>
<dbReference type="GO" id="GO:0015031">
    <property type="term" value="P:protein transport"/>
    <property type="evidence" value="ECO:0007669"/>
    <property type="project" value="UniProtKB-KW"/>
</dbReference>
<proteinExistence type="inferred from homology"/>
<dbReference type="InterPro" id="IPR004274">
    <property type="entry name" value="FCP1_dom"/>
</dbReference>
<dbReference type="PANTHER" id="PTHR12210">
    <property type="entry name" value="DULLARD PROTEIN PHOSPHATASE"/>
    <property type="match status" value="1"/>
</dbReference>
<comment type="function">
    <text evidence="1">Essential component of the TIM23 complex, a complex that mediates the translocation of transit peptide-containing proteins across the mitochondrial inner membrane.</text>
</comment>
<dbReference type="Gene3D" id="3.40.50.1000">
    <property type="entry name" value="HAD superfamily/HAD-like"/>
    <property type="match status" value="1"/>
</dbReference>
<dbReference type="SMART" id="SM00577">
    <property type="entry name" value="CPDc"/>
    <property type="match status" value="1"/>
</dbReference>
<dbReference type="AlphaFoldDB" id="A0A0N0P7L6"/>
<dbReference type="InterPro" id="IPR036412">
    <property type="entry name" value="HAD-like_sf"/>
</dbReference>
<comment type="similarity">
    <text evidence="1">Belongs to the TIM50 family.</text>
</comment>
<accession>A0A0N0P7L6</accession>
<keyword evidence="1" id="KW-0653">Protein transport</keyword>
<dbReference type="Proteomes" id="UP000038009">
    <property type="component" value="Unassembled WGS sequence"/>
</dbReference>
<dbReference type="InterPro" id="IPR023214">
    <property type="entry name" value="HAD_sf"/>
</dbReference>
<keyword evidence="1" id="KW-0496">Mitochondrion</keyword>
<dbReference type="CDD" id="cd07521">
    <property type="entry name" value="HAD_FCP1-like"/>
    <property type="match status" value="1"/>
</dbReference>
<reference evidence="3 4" key="1">
    <citation type="journal article" date="2015" name="PLoS Pathog.">
        <title>Leptomonas seymouri: Adaptations to the Dixenous Life Cycle Analyzed by Genome Sequencing, Transcriptome Profiling and Co-infection with Leishmania donovani.</title>
        <authorList>
            <person name="Kraeva N."/>
            <person name="Butenko A."/>
            <person name="Hlavacova J."/>
            <person name="Kostygov A."/>
            <person name="Myskova J."/>
            <person name="Grybchuk D."/>
            <person name="Lestinova T."/>
            <person name="Votypka J."/>
            <person name="Volf P."/>
            <person name="Opperdoes F."/>
            <person name="Flegontov P."/>
            <person name="Lukes J."/>
            <person name="Yurchenko V."/>
        </authorList>
    </citation>
    <scope>NUCLEOTIDE SEQUENCE [LARGE SCALE GENOMIC DNA]</scope>
    <source>
        <strain evidence="3 4">ATCC 30220</strain>
    </source>
</reference>
<organism evidence="3 4">
    <name type="scientific">Leptomonas seymouri</name>
    <dbReference type="NCBI Taxonomy" id="5684"/>
    <lineage>
        <taxon>Eukaryota</taxon>
        <taxon>Discoba</taxon>
        <taxon>Euglenozoa</taxon>
        <taxon>Kinetoplastea</taxon>
        <taxon>Metakinetoplastina</taxon>
        <taxon>Trypanosomatida</taxon>
        <taxon>Trypanosomatidae</taxon>
        <taxon>Leishmaniinae</taxon>
        <taxon>Leptomonas</taxon>
    </lineage>
</organism>
<sequence>MSASLQVCPSAPQDRLTHSSSFSTIARVWNDRLRGSSNSLPRELEMCDVAEVTPSSKREARLRGSALLNSTPSHFDVMAAASTGGDTEGGLTDSPAATVRLRSSSVRCSVTRMPDGTHSSSRSSGGRLSFELTGSQLESKLRGQVASATTPRRFVDPNEEASVVTAKPLFPNTLLTDVQDEGRLLTLVLDLDETLVSNRDTRRSGAVLRPYCLHVLNALRHMKELEIVLWTASTKETASPVVEQLHQTGIIFDDIIYRNNLWFTQPIHTKDLKLLGRDMDRVLIVDNSVGCCKMHPRNSLLVEDFHGVRRRTDAALVNVYYVVDALLRMLRERDMSVSEGLRCLMAEGQLCHTVSYDLPEFFKNIPLMAVPELKRPPIGRFVRANTTPPNTSIMQHWVY</sequence>
<keyword evidence="1" id="KW-0811">Translocation</keyword>
<evidence type="ECO:0000313" key="3">
    <source>
        <dbReference type="EMBL" id="KPI88916.1"/>
    </source>
</evidence>
<dbReference type="VEuPathDB" id="TriTrypDB:Lsey_0036_0100"/>
<evidence type="ECO:0000256" key="1">
    <source>
        <dbReference type="RuleBase" id="RU365079"/>
    </source>
</evidence>
<comment type="subcellular location">
    <subcellularLocation>
        <location evidence="1">Mitochondrion inner membrane</location>
        <topology evidence="1">Single-pass membrane protein</topology>
    </subcellularLocation>
</comment>
<dbReference type="EMBL" id="LJSK01000036">
    <property type="protein sequence ID" value="KPI88916.1"/>
    <property type="molecule type" value="Genomic_DNA"/>
</dbReference>
<keyword evidence="1" id="KW-0809">Transit peptide</keyword>
<evidence type="ECO:0000313" key="4">
    <source>
        <dbReference type="Proteomes" id="UP000038009"/>
    </source>
</evidence>
<name>A0A0N0P7L6_LEPSE</name>
<evidence type="ECO:0000259" key="2">
    <source>
        <dbReference type="PROSITE" id="PS50969"/>
    </source>
</evidence>
<keyword evidence="4" id="KW-1185">Reference proteome</keyword>
<dbReference type="SUPFAM" id="SSF56784">
    <property type="entry name" value="HAD-like"/>
    <property type="match status" value="1"/>
</dbReference>
<dbReference type="FunFam" id="3.40.50.1000:FF:000159">
    <property type="entry name" value="TFIIF-stimulated CTD phosphatase"/>
    <property type="match status" value="1"/>
</dbReference>
<gene>
    <name evidence="3" type="ORF">ABL78_1961</name>
</gene>
<dbReference type="PROSITE" id="PS50969">
    <property type="entry name" value="FCP1"/>
    <property type="match status" value="1"/>
</dbReference>
<comment type="caution">
    <text evidence="3">The sequence shown here is derived from an EMBL/GenBank/DDBJ whole genome shotgun (WGS) entry which is preliminary data.</text>
</comment>
<protein>
    <recommendedName>
        <fullName evidence="1">Mitochondrial import inner membrane translocase subunit TIM50</fullName>
    </recommendedName>
</protein>